<dbReference type="EMBL" id="ANJA01001840">
    <property type="protein sequence ID" value="ETO73857.1"/>
    <property type="molecule type" value="Genomic_DNA"/>
</dbReference>
<comment type="caution">
    <text evidence="1">The sequence shown here is derived from an EMBL/GenBank/DDBJ whole genome shotgun (WGS) entry which is preliminary data.</text>
</comment>
<evidence type="ECO:0000313" key="1">
    <source>
        <dbReference type="EMBL" id="ETO73857.1"/>
    </source>
</evidence>
<dbReference type="AlphaFoldDB" id="A0A081A4P6"/>
<reference evidence="1 2" key="1">
    <citation type="submission" date="2013-11" db="EMBL/GenBank/DDBJ databases">
        <title>The Genome Sequence of Phytophthora parasitica P1976.</title>
        <authorList>
            <consortium name="The Broad Institute Genomics Platform"/>
            <person name="Russ C."/>
            <person name="Tyler B."/>
            <person name="Panabieres F."/>
            <person name="Shan W."/>
            <person name="Tripathy S."/>
            <person name="Grunwald N."/>
            <person name="Machado M."/>
            <person name="Johnson C.S."/>
            <person name="Walker B."/>
            <person name="Young S."/>
            <person name="Zeng Q."/>
            <person name="Gargeya S."/>
            <person name="Fitzgerald M."/>
            <person name="Haas B."/>
            <person name="Abouelleil A."/>
            <person name="Allen A.W."/>
            <person name="Alvarado L."/>
            <person name="Arachchi H.M."/>
            <person name="Berlin A.M."/>
            <person name="Chapman S.B."/>
            <person name="Gainer-Dewar J."/>
            <person name="Goldberg J."/>
            <person name="Griggs A."/>
            <person name="Gujja S."/>
            <person name="Hansen M."/>
            <person name="Howarth C."/>
            <person name="Imamovic A."/>
            <person name="Ireland A."/>
            <person name="Larimer J."/>
            <person name="McCowan C."/>
            <person name="Murphy C."/>
            <person name="Pearson M."/>
            <person name="Poon T.W."/>
            <person name="Priest M."/>
            <person name="Roberts A."/>
            <person name="Saif S."/>
            <person name="Shea T."/>
            <person name="Sisk P."/>
            <person name="Sykes S."/>
            <person name="Wortman J."/>
            <person name="Nusbaum C."/>
            <person name="Birren B."/>
        </authorList>
    </citation>
    <scope>NUCLEOTIDE SEQUENCE [LARGE SCALE GENOMIC DNA]</scope>
    <source>
        <strain evidence="1 2">P1976</strain>
    </source>
</reference>
<protein>
    <submittedName>
        <fullName evidence="1">Uncharacterized protein</fullName>
    </submittedName>
</protein>
<accession>A0A081A4P6</accession>
<dbReference type="Proteomes" id="UP000028582">
    <property type="component" value="Unassembled WGS sequence"/>
</dbReference>
<organism evidence="1 2">
    <name type="scientific">Phytophthora nicotianae P1976</name>
    <dbReference type="NCBI Taxonomy" id="1317066"/>
    <lineage>
        <taxon>Eukaryota</taxon>
        <taxon>Sar</taxon>
        <taxon>Stramenopiles</taxon>
        <taxon>Oomycota</taxon>
        <taxon>Peronosporomycetes</taxon>
        <taxon>Peronosporales</taxon>
        <taxon>Peronosporaceae</taxon>
        <taxon>Phytophthora</taxon>
    </lineage>
</organism>
<evidence type="ECO:0000313" key="2">
    <source>
        <dbReference type="Proteomes" id="UP000028582"/>
    </source>
</evidence>
<sequence>MTDIYDRGLAEQEFDVGSRVYLGTKHLGTAHTEFPNSPKLRPK</sequence>
<name>A0A081A4P6_PHYNI</name>
<gene>
    <name evidence="1" type="ORF">F444_10202</name>
</gene>
<proteinExistence type="predicted"/>